<dbReference type="EMBL" id="OU963895">
    <property type="protein sequence ID" value="CAH0401618.1"/>
    <property type="molecule type" value="Genomic_DNA"/>
</dbReference>
<dbReference type="PROSITE" id="PS50240">
    <property type="entry name" value="TRYPSIN_DOM"/>
    <property type="match status" value="1"/>
</dbReference>
<evidence type="ECO:0000313" key="6">
    <source>
        <dbReference type="Proteomes" id="UP001153292"/>
    </source>
</evidence>
<feature type="signal peptide" evidence="3">
    <location>
        <begin position="1"/>
        <end position="15"/>
    </location>
</feature>
<accession>A0ABN8B6T9</accession>
<evidence type="ECO:0000256" key="3">
    <source>
        <dbReference type="SAM" id="SignalP"/>
    </source>
</evidence>
<dbReference type="Gene3D" id="2.40.10.10">
    <property type="entry name" value="Trypsin-like serine proteases"/>
    <property type="match status" value="3"/>
</dbReference>
<keyword evidence="6" id="KW-1185">Reference proteome</keyword>
<dbReference type="Pfam" id="PF00089">
    <property type="entry name" value="Trypsin"/>
    <property type="match status" value="1"/>
</dbReference>
<organism evidence="5 6">
    <name type="scientific">Chilo suppressalis</name>
    <name type="common">Asiatic rice borer moth</name>
    <dbReference type="NCBI Taxonomy" id="168631"/>
    <lineage>
        <taxon>Eukaryota</taxon>
        <taxon>Metazoa</taxon>
        <taxon>Ecdysozoa</taxon>
        <taxon>Arthropoda</taxon>
        <taxon>Hexapoda</taxon>
        <taxon>Insecta</taxon>
        <taxon>Pterygota</taxon>
        <taxon>Neoptera</taxon>
        <taxon>Endopterygota</taxon>
        <taxon>Lepidoptera</taxon>
        <taxon>Glossata</taxon>
        <taxon>Ditrysia</taxon>
        <taxon>Pyraloidea</taxon>
        <taxon>Crambidae</taxon>
        <taxon>Crambinae</taxon>
        <taxon>Chilo</taxon>
    </lineage>
</organism>
<reference evidence="5" key="1">
    <citation type="submission" date="2021-12" db="EMBL/GenBank/DDBJ databases">
        <authorList>
            <person name="King R."/>
        </authorList>
    </citation>
    <scope>NUCLEOTIDE SEQUENCE</scope>
</reference>
<evidence type="ECO:0000313" key="5">
    <source>
        <dbReference type="EMBL" id="CAH0401618.1"/>
    </source>
</evidence>
<dbReference type="InterPro" id="IPR051487">
    <property type="entry name" value="Ser/Thr_Proteases_Immune/Dev"/>
</dbReference>
<dbReference type="PANTHER" id="PTHR24256">
    <property type="entry name" value="TRYPTASE-RELATED"/>
    <property type="match status" value="1"/>
</dbReference>
<name>A0ABN8B6T9_CHISP</name>
<dbReference type="InterPro" id="IPR043504">
    <property type="entry name" value="Peptidase_S1_PA_chymotrypsin"/>
</dbReference>
<comment type="similarity">
    <text evidence="2">Belongs to the peptidase S1 family. CLIP subfamily.</text>
</comment>
<keyword evidence="1" id="KW-1015">Disulfide bond</keyword>
<gene>
    <name evidence="5" type="ORF">CHILSU_LOCUS4849</name>
</gene>
<evidence type="ECO:0000256" key="2">
    <source>
        <dbReference type="ARBA" id="ARBA00024195"/>
    </source>
</evidence>
<proteinExistence type="inferred from homology"/>
<evidence type="ECO:0000256" key="1">
    <source>
        <dbReference type="ARBA" id="ARBA00023157"/>
    </source>
</evidence>
<sequence length="431" mass="48450">MNSILLLLCLVTVQSKPTEEIRKVLKQNIKTINKTRRILGGHQAGETRPYMVYLRPASGSELSVQDNNWLCAGVIIHEQYVLTSAACIEDAKQFYVVSGTHRWVPPSETNECINNGAKKAVWKCVPKLYYFDGNEFDNIRWMVRDIAVVKVEDEFNFKRRVRGCDFVPNKIAYNNISDDLEKPGTAGSIAGWGSTESFTDVLAAGRTDTVNSPDLLEADVVLQSKKNCKRRWDARYHHIIDEDMICAKDNVDSESMSGLCGEHEVNCTELVYSDVEEQQDTRRLVVDPRKTLVHTSSHGSIMETRRAKVTTGGFCENDHGGPLVVGRGKTAVVVGVISACQTFDMSLKCHGPYLYTSVYNNRRLINCAITKEMGETCRRLLRSMKTQMTETFFDWSLRAIVPKPVNKSVAVKSNGKNVSGTTKKVFRNIIY</sequence>
<keyword evidence="3" id="KW-0732">Signal</keyword>
<dbReference type="InterPro" id="IPR001254">
    <property type="entry name" value="Trypsin_dom"/>
</dbReference>
<feature type="domain" description="Peptidase S1" evidence="4">
    <location>
        <begin position="38"/>
        <end position="401"/>
    </location>
</feature>
<feature type="chain" id="PRO_5047202544" description="Peptidase S1 domain-containing protein" evidence="3">
    <location>
        <begin position="16"/>
        <end position="431"/>
    </location>
</feature>
<dbReference type="SMART" id="SM00020">
    <property type="entry name" value="Tryp_SPc"/>
    <property type="match status" value="1"/>
</dbReference>
<dbReference type="InterPro" id="IPR009003">
    <property type="entry name" value="Peptidase_S1_PA"/>
</dbReference>
<evidence type="ECO:0000259" key="4">
    <source>
        <dbReference type="PROSITE" id="PS50240"/>
    </source>
</evidence>
<protein>
    <recommendedName>
        <fullName evidence="4">Peptidase S1 domain-containing protein</fullName>
    </recommendedName>
</protein>
<dbReference type="SUPFAM" id="SSF50494">
    <property type="entry name" value="Trypsin-like serine proteases"/>
    <property type="match status" value="1"/>
</dbReference>
<dbReference type="Proteomes" id="UP001153292">
    <property type="component" value="Chromosome 2"/>
</dbReference>